<dbReference type="EMBL" id="JANPWB010000010">
    <property type="protein sequence ID" value="KAJ1145062.1"/>
    <property type="molecule type" value="Genomic_DNA"/>
</dbReference>
<dbReference type="AlphaFoldDB" id="A0AAV7QWZ6"/>
<dbReference type="Proteomes" id="UP001066276">
    <property type="component" value="Chromosome 6"/>
</dbReference>
<protein>
    <recommendedName>
        <fullName evidence="5">Secreted protein</fullName>
    </recommendedName>
</protein>
<keyword evidence="2" id="KW-0732">Signal</keyword>
<proteinExistence type="predicted"/>
<comment type="caution">
    <text evidence="3">The sequence shown here is derived from an EMBL/GenBank/DDBJ whole genome shotgun (WGS) entry which is preliminary data.</text>
</comment>
<evidence type="ECO:0000256" key="1">
    <source>
        <dbReference type="SAM" id="MobiDB-lite"/>
    </source>
</evidence>
<feature type="region of interest" description="Disordered" evidence="1">
    <location>
        <begin position="54"/>
        <end position="74"/>
    </location>
</feature>
<accession>A0AAV7QWZ6</accession>
<sequence>MRGDARSAGLVLLSLGKRASVLLLGALSPDGSSGQAVSLLRSCCSPYFPGEPTGAPPQCPGASGNRGASSLHFR</sequence>
<evidence type="ECO:0000256" key="2">
    <source>
        <dbReference type="SAM" id="SignalP"/>
    </source>
</evidence>
<name>A0AAV7QWZ6_PLEWA</name>
<evidence type="ECO:0000313" key="4">
    <source>
        <dbReference type="Proteomes" id="UP001066276"/>
    </source>
</evidence>
<organism evidence="3 4">
    <name type="scientific">Pleurodeles waltl</name>
    <name type="common">Iberian ribbed newt</name>
    <dbReference type="NCBI Taxonomy" id="8319"/>
    <lineage>
        <taxon>Eukaryota</taxon>
        <taxon>Metazoa</taxon>
        <taxon>Chordata</taxon>
        <taxon>Craniata</taxon>
        <taxon>Vertebrata</taxon>
        <taxon>Euteleostomi</taxon>
        <taxon>Amphibia</taxon>
        <taxon>Batrachia</taxon>
        <taxon>Caudata</taxon>
        <taxon>Salamandroidea</taxon>
        <taxon>Salamandridae</taxon>
        <taxon>Pleurodelinae</taxon>
        <taxon>Pleurodeles</taxon>
    </lineage>
</organism>
<feature type="chain" id="PRO_5043529636" description="Secreted protein" evidence="2">
    <location>
        <begin position="35"/>
        <end position="74"/>
    </location>
</feature>
<reference evidence="3" key="1">
    <citation type="journal article" date="2022" name="bioRxiv">
        <title>Sequencing and chromosome-scale assembly of the giantPleurodeles waltlgenome.</title>
        <authorList>
            <person name="Brown T."/>
            <person name="Elewa A."/>
            <person name="Iarovenko S."/>
            <person name="Subramanian E."/>
            <person name="Araus A.J."/>
            <person name="Petzold A."/>
            <person name="Susuki M."/>
            <person name="Suzuki K.-i.T."/>
            <person name="Hayashi T."/>
            <person name="Toyoda A."/>
            <person name="Oliveira C."/>
            <person name="Osipova E."/>
            <person name="Leigh N.D."/>
            <person name="Simon A."/>
            <person name="Yun M.H."/>
        </authorList>
    </citation>
    <scope>NUCLEOTIDE SEQUENCE</scope>
    <source>
        <strain evidence="3">20211129_DDA</strain>
        <tissue evidence="3">Liver</tissue>
    </source>
</reference>
<gene>
    <name evidence="3" type="ORF">NDU88_011354</name>
</gene>
<evidence type="ECO:0000313" key="3">
    <source>
        <dbReference type="EMBL" id="KAJ1145062.1"/>
    </source>
</evidence>
<keyword evidence="4" id="KW-1185">Reference proteome</keyword>
<feature type="signal peptide" evidence="2">
    <location>
        <begin position="1"/>
        <end position="34"/>
    </location>
</feature>
<evidence type="ECO:0008006" key="5">
    <source>
        <dbReference type="Google" id="ProtNLM"/>
    </source>
</evidence>